<protein>
    <recommendedName>
        <fullName evidence="3">DUF91 domain-containing protein</fullName>
    </recommendedName>
</protein>
<reference evidence="1 2" key="2">
    <citation type="journal article" date="2011" name="ISME J.">
        <title>RNA-seq reveals cooperative metabolic interactions between two termite-gut spirochete species in co-culture.</title>
        <authorList>
            <person name="Rosenthal A.Z."/>
            <person name="Matson E.G."/>
            <person name="Eldar A."/>
            <person name="Leadbetter J.R."/>
        </authorList>
    </citation>
    <scope>NUCLEOTIDE SEQUENCE [LARGE SCALE GENOMIC DNA]</scope>
    <source>
        <strain evidence="2">ATCC BAA-887 / DSM 12427 / ZAS-2</strain>
    </source>
</reference>
<name>F5YL62_TREPZ</name>
<keyword evidence="2" id="KW-1185">Reference proteome</keyword>
<dbReference type="eggNOG" id="COG1508">
    <property type="taxonomic scope" value="Bacteria"/>
</dbReference>
<organism evidence="1 2">
    <name type="scientific">Treponema primitia (strain ATCC BAA-887 / DSM 12427 / ZAS-2)</name>
    <dbReference type="NCBI Taxonomy" id="545694"/>
    <lineage>
        <taxon>Bacteria</taxon>
        <taxon>Pseudomonadati</taxon>
        <taxon>Spirochaetota</taxon>
        <taxon>Spirochaetia</taxon>
        <taxon>Spirochaetales</taxon>
        <taxon>Treponemataceae</taxon>
        <taxon>Treponema</taxon>
    </lineage>
</organism>
<dbReference type="EMBL" id="CP001843">
    <property type="protein sequence ID" value="AEF85383.1"/>
    <property type="molecule type" value="Genomic_DNA"/>
</dbReference>
<dbReference type="KEGG" id="tpi:TREPR_1866"/>
<dbReference type="HOGENOM" id="CLU_782892_0_0_12"/>
<dbReference type="STRING" id="545694.TREPR_1866"/>
<dbReference type="GO" id="GO:0003676">
    <property type="term" value="F:nucleic acid binding"/>
    <property type="evidence" value="ECO:0007669"/>
    <property type="project" value="InterPro"/>
</dbReference>
<sequence>MDRIVLYENDISNILFSTKYDNELEIQELVKNQPGIIELSSIFDSPLLIIGRETHRIDVLGITLSGIPVIVECKRKDNPDMRYLIAQIFEYGSALQNKNFDDLDTYARNYFNSERCKETKYKNKSLLEALSILKNENSDYDDISNENIQETIYNNLKEGNFYLLAVADEIDDITKGTIEFMNSKLGGLYIEMVEIKKYKANATIVFVPQHTNPTSTIHTNSSKKRVSSGIGKTTVEEMKSRGTTQQNEHITQIINIWENYDDCSIVMGTSGLSMRYKDIAIFWLFVDSLRIANPLKSQLKTKKMPEKLYDDILSVFKRKFTEKSVYIDNIIIEDFKCVSEAIYKLLNGVKVKES</sequence>
<dbReference type="Gene3D" id="3.40.1350.10">
    <property type="match status" value="1"/>
</dbReference>
<dbReference type="Proteomes" id="UP000009223">
    <property type="component" value="Chromosome"/>
</dbReference>
<accession>F5YL62</accession>
<dbReference type="RefSeq" id="WP_015708274.1">
    <property type="nucleotide sequence ID" value="NC_015578.1"/>
</dbReference>
<proteinExistence type="predicted"/>
<dbReference type="InterPro" id="IPR011856">
    <property type="entry name" value="tRNA_endonuc-like_dom_sf"/>
</dbReference>
<evidence type="ECO:0008006" key="3">
    <source>
        <dbReference type="Google" id="ProtNLM"/>
    </source>
</evidence>
<reference evidence="2" key="1">
    <citation type="submission" date="2009-12" db="EMBL/GenBank/DDBJ databases">
        <title>Complete sequence of Treponema primitia strain ZAS-2.</title>
        <authorList>
            <person name="Tetu S.G."/>
            <person name="Matson E."/>
            <person name="Ren Q."/>
            <person name="Seshadri R."/>
            <person name="Elbourne L."/>
            <person name="Hassan K.A."/>
            <person name="Durkin A."/>
            <person name="Radune D."/>
            <person name="Mohamoud Y."/>
            <person name="Shay R."/>
            <person name="Jin S."/>
            <person name="Zhang X."/>
            <person name="Lucey K."/>
            <person name="Ballor N.R."/>
            <person name="Ottesen E."/>
            <person name="Rosenthal R."/>
            <person name="Allen A."/>
            <person name="Leadbetter J.R."/>
            <person name="Paulsen I.T."/>
        </authorList>
    </citation>
    <scope>NUCLEOTIDE SEQUENCE [LARGE SCALE GENOMIC DNA]</scope>
    <source>
        <strain evidence="2">ATCC BAA-887 / DSM 12427 / ZAS-2</strain>
    </source>
</reference>
<gene>
    <name evidence="1" type="ordered locus">TREPR_1866</name>
</gene>
<evidence type="ECO:0000313" key="2">
    <source>
        <dbReference type="Proteomes" id="UP000009223"/>
    </source>
</evidence>
<evidence type="ECO:0000313" key="1">
    <source>
        <dbReference type="EMBL" id="AEF85383.1"/>
    </source>
</evidence>
<dbReference type="OrthoDB" id="506280at2"/>
<dbReference type="AlphaFoldDB" id="F5YL62"/>